<comment type="similarity">
    <text evidence="9">Belongs to the SecD/SecF family. SecF subfamily.</text>
</comment>
<sequence length="303" mass="33308">MKTKKLYRFSRFFNACTAVSILIILGGIARFFIKGINFGLEFRPGMMELVSIRAEKPLRADDVRTALTAVKGAEVKATGGGMQGEQVFQIKTALSNDAENAGNSDAIMRGLYTAYGMENVSKISTDFIGAQFSASLIKNTVLLVSGALVLIWLYALIRFRWDYALGAIIALLHDTFIILTFIVWTGMEFTTTTIAAILTIIGYSINSTVVILDRLRENIHKFPEENFILILDKSLSETLSRSVITTVTTMFASISLFVFTTGSIHDFAGALNVGLVSGCYSSIFISSGFIAFVYKMRQKQLSA</sequence>
<dbReference type="OrthoDB" id="9805019at2"/>
<evidence type="ECO:0000313" key="11">
    <source>
        <dbReference type="EMBL" id="SJZ29621.1"/>
    </source>
</evidence>
<dbReference type="Gene3D" id="1.20.1640.10">
    <property type="entry name" value="Multidrug efflux transporter AcrB transmembrane domain"/>
    <property type="match status" value="1"/>
</dbReference>
<reference evidence="11 12" key="1">
    <citation type="submission" date="2017-02" db="EMBL/GenBank/DDBJ databases">
        <authorList>
            <person name="Peterson S.W."/>
        </authorList>
    </citation>
    <scope>NUCLEOTIDE SEQUENCE [LARGE SCALE GENOMIC DNA]</scope>
    <source>
        <strain evidence="11 12">ATCC BAA-908</strain>
    </source>
</reference>
<dbReference type="PANTHER" id="PTHR30081:SF8">
    <property type="entry name" value="PROTEIN TRANSLOCASE SUBUNIT SECF"/>
    <property type="match status" value="1"/>
</dbReference>
<dbReference type="NCBIfam" id="TIGR00916">
    <property type="entry name" value="2A0604s01"/>
    <property type="match status" value="1"/>
</dbReference>
<dbReference type="GO" id="GO:0015450">
    <property type="term" value="F:protein-transporting ATPase activity"/>
    <property type="evidence" value="ECO:0007669"/>
    <property type="project" value="InterPro"/>
</dbReference>
<evidence type="ECO:0000256" key="5">
    <source>
        <dbReference type="ARBA" id="ARBA00022927"/>
    </source>
</evidence>
<evidence type="ECO:0000256" key="4">
    <source>
        <dbReference type="ARBA" id="ARBA00022692"/>
    </source>
</evidence>
<evidence type="ECO:0000259" key="10">
    <source>
        <dbReference type="Pfam" id="PF02355"/>
    </source>
</evidence>
<dbReference type="RefSeq" id="WP_078932044.1">
    <property type="nucleotide sequence ID" value="NZ_FUWG01000002.1"/>
</dbReference>
<proteinExistence type="inferred from homology"/>
<keyword evidence="7 9" id="KW-0811">Translocation</keyword>
<dbReference type="InterPro" id="IPR022645">
    <property type="entry name" value="SecD/SecF_bac"/>
</dbReference>
<keyword evidence="5 9" id="KW-0653">Protein transport</keyword>
<comment type="subunit">
    <text evidence="9">Forms a complex with SecD. Part of the essential Sec protein translocation apparatus which comprises SecA, SecYEG and auxiliary proteins SecDF. Other proteins may also be involved.</text>
</comment>
<keyword evidence="12" id="KW-1185">Reference proteome</keyword>
<dbReference type="InterPro" id="IPR022813">
    <property type="entry name" value="SecD/SecF_arch_bac"/>
</dbReference>
<protein>
    <recommendedName>
        <fullName evidence="9">Protein-export membrane protein SecF</fullName>
    </recommendedName>
</protein>
<dbReference type="STRING" id="261392.SAMN02745149_00123"/>
<organism evidence="11 12">
    <name type="scientific">Treponema porcinum</name>
    <dbReference type="NCBI Taxonomy" id="261392"/>
    <lineage>
        <taxon>Bacteria</taxon>
        <taxon>Pseudomonadati</taxon>
        <taxon>Spirochaetota</taxon>
        <taxon>Spirochaetia</taxon>
        <taxon>Spirochaetales</taxon>
        <taxon>Treponemataceae</taxon>
        <taxon>Treponema</taxon>
    </lineage>
</organism>
<dbReference type="GO" id="GO:0043952">
    <property type="term" value="P:protein transport by the Sec complex"/>
    <property type="evidence" value="ECO:0007669"/>
    <property type="project" value="UniProtKB-UniRule"/>
</dbReference>
<dbReference type="NCBIfam" id="TIGR00966">
    <property type="entry name" value="transloc_SecF"/>
    <property type="match status" value="1"/>
</dbReference>
<dbReference type="InterPro" id="IPR048634">
    <property type="entry name" value="SecD_SecF_C"/>
</dbReference>
<evidence type="ECO:0000256" key="9">
    <source>
        <dbReference type="HAMAP-Rule" id="MF_01464"/>
    </source>
</evidence>
<feature type="transmembrane region" description="Helical" evidence="9">
    <location>
        <begin position="136"/>
        <end position="157"/>
    </location>
</feature>
<keyword evidence="3 9" id="KW-1003">Cell membrane</keyword>
<name>A0A1T4JHM5_TREPO</name>
<dbReference type="PANTHER" id="PTHR30081">
    <property type="entry name" value="PROTEIN-EXPORT MEMBRANE PROTEIN SEC"/>
    <property type="match status" value="1"/>
</dbReference>
<feature type="transmembrane region" description="Helical" evidence="9">
    <location>
        <begin position="164"/>
        <end position="187"/>
    </location>
</feature>
<dbReference type="GO" id="GO:0006605">
    <property type="term" value="P:protein targeting"/>
    <property type="evidence" value="ECO:0007669"/>
    <property type="project" value="UniProtKB-UniRule"/>
</dbReference>
<feature type="transmembrane region" description="Helical" evidence="9">
    <location>
        <begin position="243"/>
        <end position="264"/>
    </location>
</feature>
<comment type="function">
    <text evidence="9">Part of the Sec protein translocase complex. Interacts with the SecYEG preprotein conducting channel. SecDF uses the proton motive force (PMF) to complete protein translocation after the ATP-dependent function of SecA.</text>
</comment>
<evidence type="ECO:0000256" key="7">
    <source>
        <dbReference type="ARBA" id="ARBA00023010"/>
    </source>
</evidence>
<keyword evidence="8 9" id="KW-0472">Membrane</keyword>
<dbReference type="AlphaFoldDB" id="A0A1T4JHM5"/>
<accession>A0A1T4JHM5</accession>
<feature type="transmembrane region" description="Helical" evidence="9">
    <location>
        <begin position="193"/>
        <end position="212"/>
    </location>
</feature>
<gene>
    <name evidence="9" type="primary">secF</name>
    <name evidence="11" type="ORF">SAMN02745149_00123</name>
</gene>
<keyword evidence="6 9" id="KW-1133">Transmembrane helix</keyword>
<keyword evidence="2 9" id="KW-0813">Transport</keyword>
<dbReference type="Pfam" id="PF02355">
    <property type="entry name" value="SecD_SecF_C"/>
    <property type="match status" value="1"/>
</dbReference>
<feature type="transmembrane region" description="Helical" evidence="9">
    <location>
        <begin position="270"/>
        <end position="294"/>
    </location>
</feature>
<dbReference type="PRINTS" id="PR01755">
    <property type="entry name" value="SECFTRNLCASE"/>
</dbReference>
<keyword evidence="4 9" id="KW-0812">Transmembrane</keyword>
<dbReference type="GO" id="GO:0005886">
    <property type="term" value="C:plasma membrane"/>
    <property type="evidence" value="ECO:0007669"/>
    <property type="project" value="UniProtKB-SubCell"/>
</dbReference>
<evidence type="ECO:0000256" key="3">
    <source>
        <dbReference type="ARBA" id="ARBA00022475"/>
    </source>
</evidence>
<feature type="domain" description="Protein export membrane protein SecD/SecF C-terminal" evidence="10">
    <location>
        <begin position="118"/>
        <end position="294"/>
    </location>
</feature>
<dbReference type="GO" id="GO:0065002">
    <property type="term" value="P:intracellular protein transmembrane transport"/>
    <property type="evidence" value="ECO:0007669"/>
    <property type="project" value="UniProtKB-UniRule"/>
</dbReference>
<comment type="subcellular location">
    <subcellularLocation>
        <location evidence="1 9">Cell membrane</location>
        <topology evidence="1 9">Multi-pass membrane protein</topology>
    </subcellularLocation>
</comment>
<evidence type="ECO:0000256" key="1">
    <source>
        <dbReference type="ARBA" id="ARBA00004651"/>
    </source>
</evidence>
<dbReference type="GeneID" id="78315448"/>
<evidence type="ECO:0000313" key="12">
    <source>
        <dbReference type="Proteomes" id="UP000190423"/>
    </source>
</evidence>
<dbReference type="Proteomes" id="UP000190423">
    <property type="component" value="Unassembled WGS sequence"/>
</dbReference>
<evidence type="ECO:0000256" key="6">
    <source>
        <dbReference type="ARBA" id="ARBA00022989"/>
    </source>
</evidence>
<dbReference type="InterPro" id="IPR055344">
    <property type="entry name" value="SecD_SecF_C_bact"/>
</dbReference>
<evidence type="ECO:0000256" key="2">
    <source>
        <dbReference type="ARBA" id="ARBA00022448"/>
    </source>
</evidence>
<evidence type="ECO:0000256" key="8">
    <source>
        <dbReference type="ARBA" id="ARBA00023136"/>
    </source>
</evidence>
<dbReference type="InterPro" id="IPR005665">
    <property type="entry name" value="SecF_bac"/>
</dbReference>
<feature type="transmembrane region" description="Helical" evidence="9">
    <location>
        <begin position="12"/>
        <end position="33"/>
    </location>
</feature>
<dbReference type="HAMAP" id="MF_01464_B">
    <property type="entry name" value="SecF_B"/>
    <property type="match status" value="1"/>
</dbReference>
<dbReference type="EMBL" id="FUWG01000002">
    <property type="protein sequence ID" value="SJZ29621.1"/>
    <property type="molecule type" value="Genomic_DNA"/>
</dbReference>
<dbReference type="SUPFAM" id="SSF82866">
    <property type="entry name" value="Multidrug efflux transporter AcrB transmembrane domain"/>
    <property type="match status" value="1"/>
</dbReference>